<accession>A0A0B6TR28</accession>
<comment type="subcellular location">
    <subcellularLocation>
        <location evidence="1 8">Cell membrane</location>
        <topology evidence="1 8">Multi-pass membrane protein</topology>
    </subcellularLocation>
</comment>
<dbReference type="Pfam" id="PF01925">
    <property type="entry name" value="TauE"/>
    <property type="match status" value="1"/>
</dbReference>
<keyword evidence="10" id="KW-1185">Reference proteome</keyword>
<dbReference type="PANTHER" id="PTHR30269:SF37">
    <property type="entry name" value="MEMBRANE TRANSPORTER PROTEIN"/>
    <property type="match status" value="1"/>
</dbReference>
<gene>
    <name evidence="9" type="ORF">B840_05555</name>
</gene>
<sequence>MPAELLLIFLIVAVGSAMQRISGMGLGLIAGPVLAVTMGPVEGILVVNVLAFFNAAATTATVREYVDWRKFAVIASVLVVGAVPAALLVREVSGSLLQALVGSLLLIALAVTTFGKKYIPRAEGTVPAVVAGIAGGFMNTLAGIAGPAITVYAQASRWPQQSFAATLQPIFMVAGALSFITKILSGAGSLTDTDWLIWPVGLLGMALGLWVGVRLSEKVSRPRARNIALVLASAGGVTALVRGVSGLL</sequence>
<evidence type="ECO:0000256" key="8">
    <source>
        <dbReference type="RuleBase" id="RU363041"/>
    </source>
</evidence>
<evidence type="ECO:0000313" key="9">
    <source>
        <dbReference type="EMBL" id="AJK68724.1"/>
    </source>
</evidence>
<feature type="transmembrane region" description="Helical" evidence="8">
    <location>
        <begin position="126"/>
        <end position="151"/>
    </location>
</feature>
<keyword evidence="4 8" id="KW-1003">Cell membrane</keyword>
<dbReference type="InterPro" id="IPR052017">
    <property type="entry name" value="TSUP"/>
</dbReference>
<keyword evidence="7 8" id="KW-0472">Membrane</keyword>
<evidence type="ECO:0000256" key="1">
    <source>
        <dbReference type="ARBA" id="ARBA00004651"/>
    </source>
</evidence>
<proteinExistence type="inferred from homology"/>
<evidence type="ECO:0000256" key="4">
    <source>
        <dbReference type="ARBA" id="ARBA00022475"/>
    </source>
</evidence>
<dbReference type="EMBL" id="CP007790">
    <property type="protein sequence ID" value="AJK68724.1"/>
    <property type="molecule type" value="Genomic_DNA"/>
</dbReference>
<evidence type="ECO:0000256" key="2">
    <source>
        <dbReference type="ARBA" id="ARBA00009142"/>
    </source>
</evidence>
<feature type="transmembrane region" description="Helical" evidence="8">
    <location>
        <begin position="196"/>
        <end position="215"/>
    </location>
</feature>
<comment type="similarity">
    <text evidence="2 8">Belongs to the 4-toluene sulfonate uptake permease (TSUP) (TC 2.A.102) family.</text>
</comment>
<dbReference type="GO" id="GO:0005886">
    <property type="term" value="C:plasma membrane"/>
    <property type="evidence" value="ECO:0007669"/>
    <property type="project" value="UniProtKB-SubCell"/>
</dbReference>
<evidence type="ECO:0000256" key="5">
    <source>
        <dbReference type="ARBA" id="ARBA00022692"/>
    </source>
</evidence>
<keyword evidence="5 8" id="KW-0812">Transmembrane</keyword>
<dbReference type="KEGG" id="cmq:B840_05555"/>
<keyword evidence="6 8" id="KW-1133">Transmembrane helix</keyword>
<evidence type="ECO:0000313" key="10">
    <source>
        <dbReference type="Proteomes" id="UP000031928"/>
    </source>
</evidence>
<name>A0A0B6TR28_9CORY</name>
<reference evidence="9 10" key="1">
    <citation type="submission" date="2014-05" db="EMBL/GenBank/DDBJ databases">
        <title>Complete genome sequence of Corynebacterium marinum DSM 44953.</title>
        <authorList>
            <person name="Schaffert L."/>
            <person name="Albersmeier A."/>
            <person name="Kalinowski J."/>
            <person name="Ruckert C."/>
        </authorList>
    </citation>
    <scope>NUCLEOTIDE SEQUENCE [LARGE SCALE GENOMIC DNA]</scope>
    <source>
        <strain evidence="9 10">DSM 44953</strain>
    </source>
</reference>
<protein>
    <recommendedName>
        <fullName evidence="8">Probable membrane transporter protein</fullName>
    </recommendedName>
</protein>
<feature type="transmembrane region" description="Helical" evidence="8">
    <location>
        <begin position="163"/>
        <end position="184"/>
    </location>
</feature>
<dbReference type="Proteomes" id="UP000031928">
    <property type="component" value="Chromosome"/>
</dbReference>
<evidence type="ECO:0000256" key="7">
    <source>
        <dbReference type="ARBA" id="ARBA00023136"/>
    </source>
</evidence>
<dbReference type="InterPro" id="IPR002781">
    <property type="entry name" value="TM_pro_TauE-like"/>
</dbReference>
<feature type="transmembrane region" description="Helical" evidence="8">
    <location>
        <begin position="71"/>
        <end position="89"/>
    </location>
</feature>
<dbReference type="STRING" id="1224162.B840_05555"/>
<dbReference type="AlphaFoldDB" id="A0A0B6TR28"/>
<evidence type="ECO:0000256" key="6">
    <source>
        <dbReference type="ARBA" id="ARBA00022989"/>
    </source>
</evidence>
<organism evidence="9 10">
    <name type="scientific">Corynebacterium marinum DSM 44953</name>
    <dbReference type="NCBI Taxonomy" id="1224162"/>
    <lineage>
        <taxon>Bacteria</taxon>
        <taxon>Bacillati</taxon>
        <taxon>Actinomycetota</taxon>
        <taxon>Actinomycetes</taxon>
        <taxon>Mycobacteriales</taxon>
        <taxon>Corynebacteriaceae</taxon>
        <taxon>Corynebacterium</taxon>
    </lineage>
</organism>
<keyword evidence="3" id="KW-0813">Transport</keyword>
<feature type="transmembrane region" description="Helical" evidence="8">
    <location>
        <begin position="96"/>
        <end position="114"/>
    </location>
</feature>
<feature type="transmembrane region" description="Helical" evidence="8">
    <location>
        <begin position="227"/>
        <end position="245"/>
    </location>
</feature>
<dbReference type="HOGENOM" id="CLU_054750_6_0_11"/>
<dbReference type="PANTHER" id="PTHR30269">
    <property type="entry name" value="TRANSMEMBRANE PROTEIN YFCA"/>
    <property type="match status" value="1"/>
</dbReference>
<evidence type="ECO:0000256" key="3">
    <source>
        <dbReference type="ARBA" id="ARBA00022448"/>
    </source>
</evidence>